<evidence type="ECO:0000313" key="1">
    <source>
        <dbReference type="EMBL" id="MED6151157.1"/>
    </source>
</evidence>
<reference evidence="1 2" key="1">
    <citation type="journal article" date="2023" name="Plants (Basel)">
        <title>Bridging the Gap: Combining Genomics and Transcriptomics Approaches to Understand Stylosanthes scabra, an Orphan Legume from the Brazilian Caatinga.</title>
        <authorList>
            <person name="Ferreira-Neto J.R.C."/>
            <person name="da Silva M.D."/>
            <person name="Binneck E."/>
            <person name="de Melo N.F."/>
            <person name="da Silva R.H."/>
            <person name="de Melo A.L.T.M."/>
            <person name="Pandolfi V."/>
            <person name="Bustamante F.O."/>
            <person name="Brasileiro-Vidal A.C."/>
            <person name="Benko-Iseppon A.M."/>
        </authorList>
    </citation>
    <scope>NUCLEOTIDE SEQUENCE [LARGE SCALE GENOMIC DNA]</scope>
    <source>
        <tissue evidence="1">Leaves</tissue>
    </source>
</reference>
<name>A0ABU6TQR8_9FABA</name>
<gene>
    <name evidence="1" type="ORF">PIB30_079609</name>
</gene>
<accession>A0ABU6TQR8</accession>
<evidence type="ECO:0000313" key="2">
    <source>
        <dbReference type="Proteomes" id="UP001341840"/>
    </source>
</evidence>
<sequence length="138" mass="15337">MGAKLVWGPPIFRTSLQKYPNNLCMNNTRLMELESSMDTRLCDACIDSDTLIDRTQQPYTRHVLGIPSNAIILHYHEYCLSVSHPVTHHEVNSPYGSFTFLVSRSSCLVPLRDRGPPTAGMFGTASSSTILSHDHSSS</sequence>
<proteinExistence type="predicted"/>
<dbReference type="Proteomes" id="UP001341840">
    <property type="component" value="Unassembled WGS sequence"/>
</dbReference>
<comment type="caution">
    <text evidence="1">The sequence shown here is derived from an EMBL/GenBank/DDBJ whole genome shotgun (WGS) entry which is preliminary data.</text>
</comment>
<dbReference type="EMBL" id="JASCZI010091755">
    <property type="protein sequence ID" value="MED6151157.1"/>
    <property type="molecule type" value="Genomic_DNA"/>
</dbReference>
<protein>
    <submittedName>
        <fullName evidence="1">Uncharacterized protein</fullName>
    </submittedName>
</protein>
<organism evidence="1 2">
    <name type="scientific">Stylosanthes scabra</name>
    <dbReference type="NCBI Taxonomy" id="79078"/>
    <lineage>
        <taxon>Eukaryota</taxon>
        <taxon>Viridiplantae</taxon>
        <taxon>Streptophyta</taxon>
        <taxon>Embryophyta</taxon>
        <taxon>Tracheophyta</taxon>
        <taxon>Spermatophyta</taxon>
        <taxon>Magnoliopsida</taxon>
        <taxon>eudicotyledons</taxon>
        <taxon>Gunneridae</taxon>
        <taxon>Pentapetalae</taxon>
        <taxon>rosids</taxon>
        <taxon>fabids</taxon>
        <taxon>Fabales</taxon>
        <taxon>Fabaceae</taxon>
        <taxon>Papilionoideae</taxon>
        <taxon>50 kb inversion clade</taxon>
        <taxon>dalbergioids sensu lato</taxon>
        <taxon>Dalbergieae</taxon>
        <taxon>Pterocarpus clade</taxon>
        <taxon>Stylosanthes</taxon>
    </lineage>
</organism>
<keyword evidence="2" id="KW-1185">Reference proteome</keyword>